<proteinExistence type="predicted"/>
<evidence type="ECO:0000313" key="1">
    <source>
        <dbReference type="EMBL" id="MBW0492379.1"/>
    </source>
</evidence>
<accession>A0A9Q3CWU8</accession>
<dbReference type="EMBL" id="AVOT02011557">
    <property type="protein sequence ID" value="MBW0492379.1"/>
    <property type="molecule type" value="Genomic_DNA"/>
</dbReference>
<organism evidence="1 2">
    <name type="scientific">Austropuccinia psidii MF-1</name>
    <dbReference type="NCBI Taxonomy" id="1389203"/>
    <lineage>
        <taxon>Eukaryota</taxon>
        <taxon>Fungi</taxon>
        <taxon>Dikarya</taxon>
        <taxon>Basidiomycota</taxon>
        <taxon>Pucciniomycotina</taxon>
        <taxon>Pucciniomycetes</taxon>
        <taxon>Pucciniales</taxon>
        <taxon>Sphaerophragmiaceae</taxon>
        <taxon>Austropuccinia</taxon>
    </lineage>
</organism>
<comment type="caution">
    <text evidence="1">The sequence shown here is derived from an EMBL/GenBank/DDBJ whole genome shotgun (WGS) entry which is preliminary data.</text>
</comment>
<sequence length="210" mass="23252">MALLWIHIDDGALTLSLDKLLEKISEKFSKALKIKWDQRINGLVGLPIESTVDGFNTTAESTAESPLPPNCNLISGPSRTMDIPYLKRIGILLYITQGSYPDITFGVSYLVQFLLGTDNSHWAALKHLIAYPCYMLTTGILINRQNVSEGIKCYVDAKWAGEGECSSHGFLLLQKTNFLAIKAESHGCLFNMSGKIHGTLVCIKRMPVDF</sequence>
<name>A0A9Q3CWU8_9BASI</name>
<reference evidence="1" key="1">
    <citation type="submission" date="2021-03" db="EMBL/GenBank/DDBJ databases">
        <title>Draft genome sequence of rust myrtle Austropuccinia psidii MF-1, a brazilian biotype.</title>
        <authorList>
            <person name="Quecine M.C."/>
            <person name="Pachon D.M.R."/>
            <person name="Bonatelli M.L."/>
            <person name="Correr F.H."/>
            <person name="Franceschini L.M."/>
            <person name="Leite T.F."/>
            <person name="Margarido G.R.A."/>
            <person name="Almeida C.A."/>
            <person name="Ferrarezi J.A."/>
            <person name="Labate C.A."/>
        </authorList>
    </citation>
    <scope>NUCLEOTIDE SEQUENCE</scope>
    <source>
        <strain evidence="1">MF-1</strain>
    </source>
</reference>
<protein>
    <recommendedName>
        <fullName evidence="3">Reverse transcriptase Ty1/copia-type domain-containing protein</fullName>
    </recommendedName>
</protein>
<gene>
    <name evidence="1" type="ORF">O181_032094</name>
</gene>
<evidence type="ECO:0000313" key="2">
    <source>
        <dbReference type="Proteomes" id="UP000765509"/>
    </source>
</evidence>
<evidence type="ECO:0008006" key="3">
    <source>
        <dbReference type="Google" id="ProtNLM"/>
    </source>
</evidence>
<keyword evidence="2" id="KW-1185">Reference proteome</keyword>
<dbReference type="Proteomes" id="UP000765509">
    <property type="component" value="Unassembled WGS sequence"/>
</dbReference>
<dbReference type="AlphaFoldDB" id="A0A9Q3CWU8"/>